<proteinExistence type="predicted"/>
<feature type="compositionally biased region" description="Polar residues" evidence="1">
    <location>
        <begin position="1"/>
        <end position="12"/>
    </location>
</feature>
<organism evidence="2">
    <name type="scientific">Noctiluca scintillans</name>
    <name type="common">Sea sparkle</name>
    <name type="synonym">Red tide dinoflagellate</name>
    <dbReference type="NCBI Taxonomy" id="2966"/>
    <lineage>
        <taxon>Eukaryota</taxon>
        <taxon>Sar</taxon>
        <taxon>Alveolata</taxon>
        <taxon>Dinophyceae</taxon>
        <taxon>Noctilucales</taxon>
        <taxon>Noctilucaceae</taxon>
        <taxon>Noctiluca</taxon>
    </lineage>
</organism>
<protein>
    <submittedName>
        <fullName evidence="2">Uncharacterized protein</fullName>
    </submittedName>
</protein>
<gene>
    <name evidence="2" type="ORF">NSCI0253_LOCUS47179</name>
</gene>
<accession>A0A7S1B3R3</accession>
<dbReference type="AlphaFoldDB" id="A0A7S1B3R3"/>
<name>A0A7S1B3R3_NOCSC</name>
<dbReference type="EMBL" id="HBFQ01066380">
    <property type="protein sequence ID" value="CAD8872822.1"/>
    <property type="molecule type" value="Transcribed_RNA"/>
</dbReference>
<evidence type="ECO:0000256" key="1">
    <source>
        <dbReference type="SAM" id="MobiDB-lite"/>
    </source>
</evidence>
<sequence>MVESSPSNSSWNCGLDPTRLERRRRSSGLSTSTLDISQQVQQQRLAQQVQSLQDQQSEVARFMEEHVQLRWAVEANADQLRVLQESDVNLQNRTAVEKEREARSKALAEIQAAVDVARGRVSRLEGTMSVHAGRFKEMDVNAEKLRVVQHGVEALQRAFDSSESQRRSSCEMLESKMRDEMRLSMQHLKKKAIDAVDSVKTRYRDLESKLSGVLKEQEATTARLDARQQAEADTERDNALRLKAGLEAIDANTAHELEKLAARNDSNLASAQESLAEAIKAAEMQLMQEVRQVAAGQDDAHFRTLSTRVDELEGELRSEARHAAQEHQRLLECNAQASLSKTDELSHKLDDFSKNSSSTIAHLSADLEDLSAKIKDELRCAAQGHYNKLSEVERLVSDLVRSERDSHIPQRTEVNLGVRDERPLSLVKAEIYDIENRRKDDRKEGLRI</sequence>
<evidence type="ECO:0000313" key="2">
    <source>
        <dbReference type="EMBL" id="CAD8872822.1"/>
    </source>
</evidence>
<feature type="region of interest" description="Disordered" evidence="1">
    <location>
        <begin position="1"/>
        <end position="34"/>
    </location>
</feature>
<reference evidence="2" key="1">
    <citation type="submission" date="2021-01" db="EMBL/GenBank/DDBJ databases">
        <authorList>
            <person name="Corre E."/>
            <person name="Pelletier E."/>
            <person name="Niang G."/>
            <person name="Scheremetjew M."/>
            <person name="Finn R."/>
            <person name="Kale V."/>
            <person name="Holt S."/>
            <person name="Cochrane G."/>
            <person name="Meng A."/>
            <person name="Brown T."/>
            <person name="Cohen L."/>
        </authorList>
    </citation>
    <scope>NUCLEOTIDE SEQUENCE</scope>
</reference>